<dbReference type="InterPro" id="IPR036047">
    <property type="entry name" value="F-box-like_dom_sf"/>
</dbReference>
<keyword evidence="4" id="KW-1185">Reference proteome</keyword>
<dbReference type="Gene3D" id="3.80.10.10">
    <property type="entry name" value="Ribonuclease Inhibitor"/>
    <property type="match status" value="2"/>
</dbReference>
<dbReference type="GO" id="GO:0031146">
    <property type="term" value="P:SCF-dependent proteasomal ubiquitin-dependent protein catabolic process"/>
    <property type="evidence" value="ECO:0007669"/>
    <property type="project" value="TreeGrafter"/>
</dbReference>
<evidence type="ECO:0000313" key="4">
    <source>
        <dbReference type="Proteomes" id="UP000030665"/>
    </source>
</evidence>
<dbReference type="EMBL" id="HG805862">
    <property type="protein sequence ID" value="CDW53645.1"/>
    <property type="molecule type" value="Genomic_DNA"/>
</dbReference>
<keyword evidence="1" id="KW-0833">Ubl conjugation pathway</keyword>
<dbReference type="GO" id="GO:0019005">
    <property type="term" value="C:SCF ubiquitin ligase complex"/>
    <property type="evidence" value="ECO:0007669"/>
    <property type="project" value="TreeGrafter"/>
</dbReference>
<dbReference type="SUPFAM" id="SSF52047">
    <property type="entry name" value="RNI-like"/>
    <property type="match status" value="1"/>
</dbReference>
<dbReference type="Pfam" id="PF12937">
    <property type="entry name" value="F-box-like"/>
    <property type="match status" value="1"/>
</dbReference>
<protein>
    <submittedName>
        <fullName evidence="3">F-box-like domain containing protein</fullName>
    </submittedName>
</protein>
<evidence type="ECO:0000313" key="3">
    <source>
        <dbReference type="EMBL" id="CDW53645.1"/>
    </source>
</evidence>
<gene>
    <name evidence="3" type="ORF">TTRE_0000191001</name>
</gene>
<dbReference type="InterPro" id="IPR001810">
    <property type="entry name" value="F-box_dom"/>
</dbReference>
<dbReference type="STRING" id="36087.A0A077Z4P3"/>
<name>A0A077Z4P3_TRITR</name>
<dbReference type="Gene3D" id="1.20.1280.50">
    <property type="match status" value="1"/>
</dbReference>
<proteinExistence type="predicted"/>
<dbReference type="OrthoDB" id="423607at2759"/>
<dbReference type="InterPro" id="IPR006553">
    <property type="entry name" value="Leu-rich_rpt_Cys-con_subtyp"/>
</dbReference>
<dbReference type="CDD" id="cd09917">
    <property type="entry name" value="F-box_SF"/>
    <property type="match status" value="1"/>
</dbReference>
<reference evidence="3" key="1">
    <citation type="submission" date="2014-01" db="EMBL/GenBank/DDBJ databases">
        <authorList>
            <person name="Aslett M."/>
        </authorList>
    </citation>
    <scope>NUCLEOTIDE SEQUENCE</scope>
</reference>
<sequence length="432" mass="48856">MAAHIDVLSEDVLCRIFEQLPFEDWLSCSAACRRWNILFNKFLWPTVTCLDLKSHFRQAVLQDCSQLDALLMRRVLRRSGCHVKAISAKMISAARRSRRCFTARIEMTKLVLTDMALMCSNLTVLYLSGFVFRSFDCFSCLRLLPTCLTSISLQWCRLDHYGPSVVSVDSLFKDIMLRYDKLEYLSVRGSCYGCWLMTENAFGKCVPASMKGLDLAENFTAKIRHLRWVCMAPMLVELHLERASINNDDLELLVNSCPLLNALTIAYSSGVRNFTPLSRLAWLRRLALNGNRDHFLDDALNAICQKCVYLEALSLESCSSLSEEGLMVLASVRGLRELNVTSVQSFTDSCLEAICRNCALLTNLNIKYCQRLTAVGLSCLILLKKLSILGVSGLKQFDRTLMVQKMGLYKSVHLLFVPISLRAPILESVFKS</sequence>
<dbReference type="InterPro" id="IPR032675">
    <property type="entry name" value="LRR_dom_sf"/>
</dbReference>
<dbReference type="PROSITE" id="PS50181">
    <property type="entry name" value="FBOX"/>
    <property type="match status" value="1"/>
</dbReference>
<dbReference type="Proteomes" id="UP000030665">
    <property type="component" value="Unassembled WGS sequence"/>
</dbReference>
<reference evidence="3" key="2">
    <citation type="submission" date="2014-03" db="EMBL/GenBank/DDBJ databases">
        <title>The whipworm genome and dual-species transcriptomics of an intimate host-pathogen interaction.</title>
        <authorList>
            <person name="Foth B.J."/>
            <person name="Tsai I.J."/>
            <person name="Reid A.J."/>
            <person name="Bancroft A.J."/>
            <person name="Nichol S."/>
            <person name="Tracey A."/>
            <person name="Holroyd N."/>
            <person name="Cotton J.A."/>
            <person name="Stanley E.J."/>
            <person name="Zarowiecki M."/>
            <person name="Liu J.Z."/>
            <person name="Huckvale T."/>
            <person name="Cooper P.J."/>
            <person name="Grencis R.K."/>
            <person name="Berriman M."/>
        </authorList>
    </citation>
    <scope>NUCLEOTIDE SEQUENCE [LARGE SCALE GENOMIC DNA]</scope>
</reference>
<dbReference type="SMART" id="SM00367">
    <property type="entry name" value="LRR_CC"/>
    <property type="match status" value="3"/>
</dbReference>
<dbReference type="PANTHER" id="PTHR13318:SF95">
    <property type="entry name" value="F-BOX PROTEIN YLR352W"/>
    <property type="match status" value="1"/>
</dbReference>
<dbReference type="AlphaFoldDB" id="A0A077Z4P3"/>
<dbReference type="PANTHER" id="PTHR13318">
    <property type="entry name" value="PARTNER OF PAIRED, ISOFORM B-RELATED"/>
    <property type="match status" value="1"/>
</dbReference>
<evidence type="ECO:0000256" key="1">
    <source>
        <dbReference type="ARBA" id="ARBA00022786"/>
    </source>
</evidence>
<evidence type="ECO:0000259" key="2">
    <source>
        <dbReference type="PROSITE" id="PS50181"/>
    </source>
</evidence>
<feature type="domain" description="F-box" evidence="2">
    <location>
        <begin position="2"/>
        <end position="47"/>
    </location>
</feature>
<accession>A0A077Z4P3</accession>
<dbReference type="SUPFAM" id="SSF81383">
    <property type="entry name" value="F-box domain"/>
    <property type="match status" value="1"/>
</dbReference>
<dbReference type="SMART" id="SM00256">
    <property type="entry name" value="FBOX"/>
    <property type="match status" value="1"/>
</dbReference>
<organism evidence="3 4">
    <name type="scientific">Trichuris trichiura</name>
    <name type="common">Whipworm</name>
    <name type="synonym">Trichocephalus trichiurus</name>
    <dbReference type="NCBI Taxonomy" id="36087"/>
    <lineage>
        <taxon>Eukaryota</taxon>
        <taxon>Metazoa</taxon>
        <taxon>Ecdysozoa</taxon>
        <taxon>Nematoda</taxon>
        <taxon>Enoplea</taxon>
        <taxon>Dorylaimia</taxon>
        <taxon>Trichinellida</taxon>
        <taxon>Trichuridae</taxon>
        <taxon>Trichuris</taxon>
    </lineage>
</organism>